<comment type="similarity">
    <text evidence="8">Belongs to the EzrA family.</text>
</comment>
<evidence type="ECO:0000256" key="8">
    <source>
        <dbReference type="HAMAP-Rule" id="MF_00728"/>
    </source>
</evidence>
<keyword evidence="5 8" id="KW-0472">Membrane</keyword>
<dbReference type="NCBIfam" id="NF003413">
    <property type="entry name" value="PRK04778.1-7"/>
    <property type="match status" value="1"/>
</dbReference>
<evidence type="ECO:0000256" key="5">
    <source>
        <dbReference type="ARBA" id="ARBA00023136"/>
    </source>
</evidence>
<evidence type="ECO:0000256" key="4">
    <source>
        <dbReference type="ARBA" id="ARBA00023054"/>
    </source>
</evidence>
<evidence type="ECO:0000256" key="9">
    <source>
        <dbReference type="SAM" id="Phobius"/>
    </source>
</evidence>
<dbReference type="Proteomes" id="UP001175097">
    <property type="component" value="Unassembled WGS sequence"/>
</dbReference>
<comment type="subcellular location">
    <subcellularLocation>
        <location evidence="8">Cell membrane</location>
        <topology evidence="8">Single-pass membrane protein</topology>
    </subcellularLocation>
    <text evidence="8">Colocalized with FtsZ to the nascent septal site.</text>
</comment>
<keyword evidence="3 8" id="KW-1133">Transmembrane helix</keyword>
<protein>
    <recommendedName>
        <fullName evidence="8">Septation ring formation regulator EzrA</fullName>
    </recommendedName>
</protein>
<evidence type="ECO:0000256" key="3">
    <source>
        <dbReference type="ARBA" id="ARBA00022989"/>
    </source>
</evidence>
<reference evidence="10" key="1">
    <citation type="submission" date="2023-03" db="EMBL/GenBank/DDBJ databases">
        <title>MT1 and MT2 Draft Genomes of Novel Species.</title>
        <authorList>
            <person name="Venkateswaran K."/>
        </authorList>
    </citation>
    <scope>NUCLEOTIDE SEQUENCE</scope>
    <source>
        <strain evidence="10">F6_3S_P_2</strain>
    </source>
</reference>
<keyword evidence="2 8" id="KW-0812">Transmembrane</keyword>
<proteinExistence type="inferred from homology"/>
<evidence type="ECO:0000256" key="2">
    <source>
        <dbReference type="ARBA" id="ARBA00022692"/>
    </source>
</evidence>
<dbReference type="RefSeq" id="WP_301242554.1">
    <property type="nucleotide sequence ID" value="NZ_JAROCC010000003.1"/>
</dbReference>
<keyword evidence="11" id="KW-1185">Reference proteome</keyword>
<feature type="coiled-coil region" evidence="8">
    <location>
        <begin position="477"/>
        <end position="504"/>
    </location>
</feature>
<evidence type="ECO:0000256" key="7">
    <source>
        <dbReference type="ARBA" id="ARBA00023306"/>
    </source>
</evidence>
<comment type="function">
    <text evidence="8">Negative regulator of FtsZ ring formation; modulates the frequency and position of FtsZ ring formation. Inhibits FtsZ ring formation at polar sites. Interacts either with FtsZ or with one of its binding partners to promote depolymerization.</text>
</comment>
<feature type="coiled-coil region" evidence="8">
    <location>
        <begin position="356"/>
        <end position="432"/>
    </location>
</feature>
<accession>A0ABT8JPE5</accession>
<dbReference type="Gene3D" id="1.20.120.330">
    <property type="entry name" value="Nucleotidyltransferases domain 2"/>
    <property type="match status" value="1"/>
</dbReference>
<dbReference type="HAMAP" id="MF_00728">
    <property type="entry name" value="EzrA"/>
    <property type="match status" value="1"/>
</dbReference>
<keyword evidence="7 8" id="KW-0131">Cell cycle</keyword>
<feature type="transmembrane region" description="Helical" evidence="9">
    <location>
        <begin position="6"/>
        <end position="22"/>
    </location>
</feature>
<name>A0ABT8JPE5_9BACL</name>
<organism evidence="10 11">
    <name type="scientific">Sporosarcina highlanderae</name>
    <dbReference type="NCBI Taxonomy" id="3035916"/>
    <lineage>
        <taxon>Bacteria</taxon>
        <taxon>Bacillati</taxon>
        <taxon>Bacillota</taxon>
        <taxon>Bacilli</taxon>
        <taxon>Bacillales</taxon>
        <taxon>Caryophanaceae</taxon>
        <taxon>Sporosarcina</taxon>
    </lineage>
</organism>
<feature type="topological domain" description="Cytoplasmic" evidence="8">
    <location>
        <begin position="23"/>
        <end position="564"/>
    </location>
</feature>
<evidence type="ECO:0000313" key="10">
    <source>
        <dbReference type="EMBL" id="MDN4607013.1"/>
    </source>
</evidence>
<gene>
    <name evidence="8 10" type="primary">ezrA</name>
    <name evidence="10" type="ORF">P5G49_05905</name>
</gene>
<feature type="topological domain" description="Extracellular" evidence="8">
    <location>
        <begin position="1"/>
        <end position="4"/>
    </location>
</feature>
<keyword evidence="4 8" id="KW-0175">Coiled coil</keyword>
<dbReference type="EMBL" id="JAROCC010000003">
    <property type="protein sequence ID" value="MDN4607013.1"/>
    <property type="molecule type" value="Genomic_DNA"/>
</dbReference>
<evidence type="ECO:0000256" key="6">
    <source>
        <dbReference type="ARBA" id="ARBA00023210"/>
    </source>
</evidence>
<feature type="coiled-coil region" evidence="8">
    <location>
        <begin position="102"/>
        <end position="161"/>
    </location>
</feature>
<keyword evidence="1 8" id="KW-0132">Cell division</keyword>
<evidence type="ECO:0000256" key="1">
    <source>
        <dbReference type="ARBA" id="ARBA00022618"/>
    </source>
</evidence>
<comment type="caution">
    <text evidence="10">The sequence shown here is derived from an EMBL/GenBank/DDBJ whole genome shotgun (WGS) entry which is preliminary data.</text>
</comment>
<dbReference type="Pfam" id="PF06160">
    <property type="entry name" value="EzrA"/>
    <property type="match status" value="1"/>
</dbReference>
<keyword evidence="6 8" id="KW-0717">Septation</keyword>
<evidence type="ECO:0000313" key="11">
    <source>
        <dbReference type="Proteomes" id="UP001175097"/>
    </source>
</evidence>
<dbReference type="InterPro" id="IPR010379">
    <property type="entry name" value="EzrA"/>
</dbReference>
<sequence>MVKYFIIPIIVLVVLMSIAFLFRRKHIREIGRLEHEKMQIQNKPIFEEMMKVKQLNMTGETEEKFERWRSEWTEVIDVHMPKIDSLLFDAEDMIDRFRFKKATTLEKEIQGKIRQCDRKKNEILDELNELIGSEEKNRIEIEKLREQYRSARKTILAHQHAFGMTVEPLEKELESFTPKFKEYDELTENGNYLLAREIVLLLTSKGEQLSMLLHDIPSLLIELQSKIPTAIRELRNGIREMESQSYSLKHLELSKQLSEIEEGIEEQLAKMSSLEIDSVRQQVTEMHDRIDSFYDALENEVNARHYVDLYFNDVEESLTQTIHSTMETSDEAIYVQQSYRLDEKEAKLPQLSLKKLEGLQNRFDILKVLLQDEESAYSSLQTELKEISDELEGIEEERERLANRMKNLRIDENNVRNKLNDLSKELQNVDRKLHRGNIPGIPDEMDARLEEAEEQLYLVSQSLQEVPLNMAVVDSYLANATMVVEEVKDKVEELLENVMLIERIIQYGNRYRAANPAMNERLLMAEESFRQFRYAKALEEAATAVEEVEPGSMRRIEEMLKEHV</sequence>
<keyword evidence="8" id="KW-1003">Cell membrane</keyword>